<keyword evidence="1" id="KW-0812">Transmembrane</keyword>
<protein>
    <recommendedName>
        <fullName evidence="4">Transmembrane protein</fullName>
    </recommendedName>
</protein>
<dbReference type="EMBL" id="LXQA010372481">
    <property type="protein sequence ID" value="MCI47442.1"/>
    <property type="molecule type" value="Genomic_DNA"/>
</dbReference>
<keyword evidence="1" id="KW-0472">Membrane</keyword>
<keyword evidence="3" id="KW-1185">Reference proteome</keyword>
<evidence type="ECO:0000256" key="1">
    <source>
        <dbReference type="SAM" id="Phobius"/>
    </source>
</evidence>
<name>A0A392SG66_9FABA</name>
<dbReference type="Proteomes" id="UP000265520">
    <property type="component" value="Unassembled WGS sequence"/>
</dbReference>
<reference evidence="2 3" key="1">
    <citation type="journal article" date="2018" name="Front. Plant Sci.">
        <title>Red Clover (Trifolium pratense) and Zigzag Clover (T. medium) - A Picture of Genomic Similarities and Differences.</title>
        <authorList>
            <person name="Dluhosova J."/>
            <person name="Istvanek J."/>
            <person name="Nedelnik J."/>
            <person name="Repkova J."/>
        </authorList>
    </citation>
    <scope>NUCLEOTIDE SEQUENCE [LARGE SCALE GENOMIC DNA]</scope>
    <source>
        <strain evidence="3">cv. 10/8</strain>
        <tissue evidence="2">Leaf</tissue>
    </source>
</reference>
<evidence type="ECO:0000313" key="2">
    <source>
        <dbReference type="EMBL" id="MCI47442.1"/>
    </source>
</evidence>
<dbReference type="AlphaFoldDB" id="A0A392SG66"/>
<accession>A0A392SG66</accession>
<evidence type="ECO:0000313" key="3">
    <source>
        <dbReference type="Proteomes" id="UP000265520"/>
    </source>
</evidence>
<keyword evidence="1" id="KW-1133">Transmembrane helix</keyword>
<feature type="transmembrane region" description="Helical" evidence="1">
    <location>
        <begin position="20"/>
        <end position="46"/>
    </location>
</feature>
<sequence>MNGRCNMPYVGADRGWWCVVVGSCCLWLVGGVLQVFLLLCHFFSVIRCVSAGLDSQ</sequence>
<evidence type="ECO:0008006" key="4">
    <source>
        <dbReference type="Google" id="ProtNLM"/>
    </source>
</evidence>
<comment type="caution">
    <text evidence="2">The sequence shown here is derived from an EMBL/GenBank/DDBJ whole genome shotgun (WGS) entry which is preliminary data.</text>
</comment>
<feature type="non-terminal residue" evidence="2">
    <location>
        <position position="56"/>
    </location>
</feature>
<organism evidence="2 3">
    <name type="scientific">Trifolium medium</name>
    <dbReference type="NCBI Taxonomy" id="97028"/>
    <lineage>
        <taxon>Eukaryota</taxon>
        <taxon>Viridiplantae</taxon>
        <taxon>Streptophyta</taxon>
        <taxon>Embryophyta</taxon>
        <taxon>Tracheophyta</taxon>
        <taxon>Spermatophyta</taxon>
        <taxon>Magnoliopsida</taxon>
        <taxon>eudicotyledons</taxon>
        <taxon>Gunneridae</taxon>
        <taxon>Pentapetalae</taxon>
        <taxon>rosids</taxon>
        <taxon>fabids</taxon>
        <taxon>Fabales</taxon>
        <taxon>Fabaceae</taxon>
        <taxon>Papilionoideae</taxon>
        <taxon>50 kb inversion clade</taxon>
        <taxon>NPAAA clade</taxon>
        <taxon>Hologalegina</taxon>
        <taxon>IRL clade</taxon>
        <taxon>Trifolieae</taxon>
        <taxon>Trifolium</taxon>
    </lineage>
</organism>
<proteinExistence type="predicted"/>